<accession>A0A3E0GW00</accession>
<evidence type="ECO:0000313" key="2">
    <source>
        <dbReference type="Proteomes" id="UP000256269"/>
    </source>
</evidence>
<evidence type="ECO:0000313" key="1">
    <source>
        <dbReference type="EMBL" id="REH27615.1"/>
    </source>
</evidence>
<dbReference type="GO" id="GO:0016787">
    <property type="term" value="F:hydrolase activity"/>
    <property type="evidence" value="ECO:0007669"/>
    <property type="project" value="UniProtKB-KW"/>
</dbReference>
<sequence length="340" mass="36956">MNDVEELKRYVATHAESLGIPAERYRALFAAIEHDGVGPGSWTLEWSRAADALLEAGEPLAASQYYGFARFPFVDGQDRAAALTDCVDALDEWRRSVPGIERADWKILGGRVGAWTAGLSTTDPRPLLLILGGIVSLKEQWAPVLLAARDLGLAGVVTEMPGVGENTLRYTEHSWRMLPAILDAVADRADVERTYLMAISFSGHLALRAAVDDDRIRGIVTAGAPVRDLFTDQSWQRDLPAVTVDTLAQLTGVPRERLGAVLPALALSDAHLSQVDVPVRYVASSRDEIVPATDLSLLRKHIRDLRVLEHDDVHGAPAHAAATRNWMVQSLVELRAAAGS</sequence>
<comment type="caution">
    <text evidence="1">The sequence shown here is derived from an EMBL/GenBank/DDBJ whole genome shotgun (WGS) entry which is preliminary data.</text>
</comment>
<dbReference type="AlphaFoldDB" id="A0A3E0GW00"/>
<dbReference type="RefSeq" id="WP_116181688.1">
    <property type="nucleotide sequence ID" value="NZ_CP144375.1"/>
</dbReference>
<keyword evidence="1" id="KW-0378">Hydrolase</keyword>
<gene>
    <name evidence="1" type="ORF">BCF44_1293</name>
</gene>
<name>A0A3E0GW00_9PSEU</name>
<dbReference type="InterPro" id="IPR010520">
    <property type="entry name" value="FrsA-like"/>
</dbReference>
<dbReference type="OrthoDB" id="5704902at2"/>
<dbReference type="Proteomes" id="UP000256269">
    <property type="component" value="Unassembled WGS sequence"/>
</dbReference>
<dbReference type="Pfam" id="PF06500">
    <property type="entry name" value="FrsA-like"/>
    <property type="match status" value="1"/>
</dbReference>
<keyword evidence="2" id="KW-1185">Reference proteome</keyword>
<reference evidence="1 2" key="1">
    <citation type="submission" date="2018-08" db="EMBL/GenBank/DDBJ databases">
        <title>Genomic Encyclopedia of Archaeal and Bacterial Type Strains, Phase II (KMG-II): from individual species to whole genera.</title>
        <authorList>
            <person name="Goeker M."/>
        </authorList>
    </citation>
    <scope>NUCLEOTIDE SEQUENCE [LARGE SCALE GENOMIC DNA]</scope>
    <source>
        <strain evidence="1 2">DSM 45791</strain>
    </source>
</reference>
<protein>
    <submittedName>
        <fullName evidence="1">Alpha/beta hydrolase family protein DUF1100</fullName>
    </submittedName>
</protein>
<organism evidence="1 2">
    <name type="scientific">Kutzneria buriramensis</name>
    <dbReference type="NCBI Taxonomy" id="1045776"/>
    <lineage>
        <taxon>Bacteria</taxon>
        <taxon>Bacillati</taxon>
        <taxon>Actinomycetota</taxon>
        <taxon>Actinomycetes</taxon>
        <taxon>Pseudonocardiales</taxon>
        <taxon>Pseudonocardiaceae</taxon>
        <taxon>Kutzneria</taxon>
    </lineage>
</organism>
<dbReference type="SUPFAM" id="SSF53474">
    <property type="entry name" value="alpha/beta-Hydrolases"/>
    <property type="match status" value="1"/>
</dbReference>
<dbReference type="InterPro" id="IPR029058">
    <property type="entry name" value="AB_hydrolase_fold"/>
</dbReference>
<proteinExistence type="predicted"/>
<dbReference type="EMBL" id="QUNO01000029">
    <property type="protein sequence ID" value="REH27615.1"/>
    <property type="molecule type" value="Genomic_DNA"/>
</dbReference>
<dbReference type="Gene3D" id="3.40.50.1820">
    <property type="entry name" value="alpha/beta hydrolase"/>
    <property type="match status" value="1"/>
</dbReference>